<feature type="compositionally biased region" description="Basic residues" evidence="1">
    <location>
        <begin position="91"/>
        <end position="104"/>
    </location>
</feature>
<feature type="compositionally biased region" description="Polar residues" evidence="1">
    <location>
        <begin position="18"/>
        <end position="36"/>
    </location>
</feature>
<name>A0A2H3EGK5_ARMGA</name>
<dbReference type="InParanoid" id="A0A2H3EGK5"/>
<evidence type="ECO:0000256" key="1">
    <source>
        <dbReference type="SAM" id="MobiDB-lite"/>
    </source>
</evidence>
<accession>A0A2H3EGK5</accession>
<feature type="compositionally biased region" description="Basic and acidic residues" evidence="1">
    <location>
        <begin position="1"/>
        <end position="11"/>
    </location>
</feature>
<proteinExistence type="predicted"/>
<protein>
    <submittedName>
        <fullName evidence="2">Uncharacterized protein</fullName>
    </submittedName>
</protein>
<gene>
    <name evidence="2" type="ORF">ARMGADRAFT_1074299</name>
</gene>
<reference evidence="3" key="1">
    <citation type="journal article" date="2017" name="Nat. Ecol. Evol.">
        <title>Genome expansion and lineage-specific genetic innovations in the forest pathogenic fungi Armillaria.</title>
        <authorList>
            <person name="Sipos G."/>
            <person name="Prasanna A.N."/>
            <person name="Walter M.C."/>
            <person name="O'Connor E."/>
            <person name="Balint B."/>
            <person name="Krizsan K."/>
            <person name="Kiss B."/>
            <person name="Hess J."/>
            <person name="Varga T."/>
            <person name="Slot J."/>
            <person name="Riley R."/>
            <person name="Boka B."/>
            <person name="Rigling D."/>
            <person name="Barry K."/>
            <person name="Lee J."/>
            <person name="Mihaltcheva S."/>
            <person name="LaButti K."/>
            <person name="Lipzen A."/>
            <person name="Waldron R."/>
            <person name="Moloney N.M."/>
            <person name="Sperisen C."/>
            <person name="Kredics L."/>
            <person name="Vagvoelgyi C."/>
            <person name="Patrignani A."/>
            <person name="Fitzpatrick D."/>
            <person name="Nagy I."/>
            <person name="Doyle S."/>
            <person name="Anderson J.B."/>
            <person name="Grigoriev I.V."/>
            <person name="Gueldener U."/>
            <person name="Muensterkoetter M."/>
            <person name="Nagy L.G."/>
        </authorList>
    </citation>
    <scope>NUCLEOTIDE SEQUENCE [LARGE SCALE GENOMIC DNA]</scope>
    <source>
        <strain evidence="3">Ar21-2</strain>
    </source>
</reference>
<organism evidence="2 3">
    <name type="scientific">Armillaria gallica</name>
    <name type="common">Bulbous honey fungus</name>
    <name type="synonym">Armillaria bulbosa</name>
    <dbReference type="NCBI Taxonomy" id="47427"/>
    <lineage>
        <taxon>Eukaryota</taxon>
        <taxon>Fungi</taxon>
        <taxon>Dikarya</taxon>
        <taxon>Basidiomycota</taxon>
        <taxon>Agaricomycotina</taxon>
        <taxon>Agaricomycetes</taxon>
        <taxon>Agaricomycetidae</taxon>
        <taxon>Agaricales</taxon>
        <taxon>Marasmiineae</taxon>
        <taxon>Physalacriaceae</taxon>
        <taxon>Armillaria</taxon>
    </lineage>
</organism>
<dbReference type="Proteomes" id="UP000217790">
    <property type="component" value="Unassembled WGS sequence"/>
</dbReference>
<evidence type="ECO:0000313" key="3">
    <source>
        <dbReference type="Proteomes" id="UP000217790"/>
    </source>
</evidence>
<evidence type="ECO:0000313" key="2">
    <source>
        <dbReference type="EMBL" id="PBK99423.1"/>
    </source>
</evidence>
<keyword evidence="3" id="KW-1185">Reference proteome</keyword>
<dbReference type="AlphaFoldDB" id="A0A2H3EGK5"/>
<feature type="region of interest" description="Disordered" evidence="1">
    <location>
        <begin position="1"/>
        <end position="106"/>
    </location>
</feature>
<dbReference type="EMBL" id="KZ293647">
    <property type="protein sequence ID" value="PBK99423.1"/>
    <property type="molecule type" value="Genomic_DNA"/>
</dbReference>
<sequence length="125" mass="14049">MPSIHDTHWQNDGDDNMSRASNVSMDDGNPITTRVSESQEHSVHSAQIDDDDSHSSTSDDSGDDNDSRASRVDNQPDDGQQPEVQNSTPYSRRRRRKSRRKTMGIHRPEYAVRGVFLSLVRLLGA</sequence>